<evidence type="ECO:0000256" key="1">
    <source>
        <dbReference type="SAM" id="SignalP"/>
    </source>
</evidence>
<dbReference type="KEGG" id="dqu:106740895"/>
<protein>
    <submittedName>
        <fullName evidence="3">Early nodulin-75-like</fullName>
    </submittedName>
</protein>
<keyword evidence="2" id="KW-1185">Reference proteome</keyword>
<gene>
    <name evidence="3" type="primary">LOC106740895</name>
</gene>
<organism evidence="2 3">
    <name type="scientific">Dinoponera quadriceps</name>
    <name type="common">South American ant</name>
    <dbReference type="NCBI Taxonomy" id="609295"/>
    <lineage>
        <taxon>Eukaryota</taxon>
        <taxon>Metazoa</taxon>
        <taxon>Ecdysozoa</taxon>
        <taxon>Arthropoda</taxon>
        <taxon>Hexapoda</taxon>
        <taxon>Insecta</taxon>
        <taxon>Pterygota</taxon>
        <taxon>Neoptera</taxon>
        <taxon>Endopterygota</taxon>
        <taxon>Hymenoptera</taxon>
        <taxon>Apocrita</taxon>
        <taxon>Aculeata</taxon>
        <taxon>Formicoidea</taxon>
        <taxon>Formicidae</taxon>
        <taxon>Ponerinae</taxon>
        <taxon>Ponerini</taxon>
        <taxon>Dinoponera</taxon>
    </lineage>
</organism>
<dbReference type="GeneID" id="106740895"/>
<evidence type="ECO:0000313" key="2">
    <source>
        <dbReference type="Proteomes" id="UP000515204"/>
    </source>
</evidence>
<evidence type="ECO:0000313" key="3">
    <source>
        <dbReference type="RefSeq" id="XP_014467845.1"/>
    </source>
</evidence>
<dbReference type="RefSeq" id="XP_014467845.1">
    <property type="nucleotide sequence ID" value="XM_014612359.1"/>
</dbReference>
<sequence length="235" mass="26574">MFRILLPCLIWLSTVRSETGLHMDMPNESLMDKVSDTSILKLKRESYHQPCGPVYPHVPAYAPPPVYVKPYVQPTYLKKELGVQPLAHFQYPQQPSYTSVVSKPVVSYVKPLTPVVNYQTVHQSAQYIKPAIPIYQKPAMSYAPTYQKPLYYASAYQSSMYHHDMPNIFVKKYEAPVAPIVYQKPVIHAPIQYAAPKVLQLPTPHVSYVKPVVHAPPAYAPPSVHNSVIVKPHCV</sequence>
<proteinExistence type="predicted"/>
<name>A0A6P3WNX3_DINQU</name>
<dbReference type="OrthoDB" id="7631576at2759"/>
<feature type="chain" id="PRO_5027583230" evidence="1">
    <location>
        <begin position="18"/>
        <end position="235"/>
    </location>
</feature>
<reference evidence="3" key="1">
    <citation type="submission" date="2025-08" db="UniProtKB">
        <authorList>
            <consortium name="RefSeq"/>
        </authorList>
    </citation>
    <scope>IDENTIFICATION</scope>
</reference>
<accession>A0A6P3WNX3</accession>
<feature type="signal peptide" evidence="1">
    <location>
        <begin position="1"/>
        <end position="17"/>
    </location>
</feature>
<dbReference type="AlphaFoldDB" id="A0A6P3WNX3"/>
<keyword evidence="1" id="KW-0732">Signal</keyword>
<dbReference type="Proteomes" id="UP000515204">
    <property type="component" value="Unplaced"/>
</dbReference>